<sequence>MELVKFFKQIGKIEVTKEAFSQARLKIKPLVFKKLKIHHLSTFYENQTHKKFKGHLLLAADGSKLELPFHKALLKIFGGQKNKFQEIKSCEAKSNMIYDSLNKFILDFELDIHRTSEKTLLQKNLKNLFQYKWLKKMKKIFIFDRGYRSIELYHYLLAVQ</sequence>
<accession>A0A166C4K7</accession>
<proteinExistence type="predicted"/>
<evidence type="ECO:0000313" key="1">
    <source>
        <dbReference type="EMBL" id="KZX14122.1"/>
    </source>
</evidence>
<name>A0A166C4K7_9EURY</name>
<protein>
    <recommendedName>
        <fullName evidence="3">Transposase IS4-like domain-containing protein</fullName>
    </recommendedName>
</protein>
<dbReference type="Proteomes" id="UP000077066">
    <property type="component" value="Unassembled WGS sequence"/>
</dbReference>
<keyword evidence="2" id="KW-1185">Reference proteome</keyword>
<dbReference type="AlphaFoldDB" id="A0A166C4K7"/>
<comment type="caution">
    <text evidence="1">The sequence shown here is derived from an EMBL/GenBank/DDBJ whole genome shotgun (WGS) entry which is preliminary data.</text>
</comment>
<dbReference type="EMBL" id="LWMT01000174">
    <property type="protein sequence ID" value="KZX14122.1"/>
    <property type="molecule type" value="Genomic_DNA"/>
</dbReference>
<dbReference type="PATRIC" id="fig|55758.3.peg.1051"/>
<organism evidence="1 2">
    <name type="scientific">Methanobrevibacter filiformis</name>
    <dbReference type="NCBI Taxonomy" id="55758"/>
    <lineage>
        <taxon>Archaea</taxon>
        <taxon>Methanobacteriati</taxon>
        <taxon>Methanobacteriota</taxon>
        <taxon>Methanomada group</taxon>
        <taxon>Methanobacteria</taxon>
        <taxon>Methanobacteriales</taxon>
        <taxon>Methanobacteriaceae</taxon>
        <taxon>Methanobrevibacter</taxon>
    </lineage>
</organism>
<reference evidence="1 2" key="1">
    <citation type="submission" date="2016-04" db="EMBL/GenBank/DDBJ databases">
        <title>Genome sequence of Methanobrevibacter filiformis DSM 11501.</title>
        <authorList>
            <person name="Poehlein A."/>
            <person name="Seedorf H."/>
            <person name="Daniel R."/>
        </authorList>
    </citation>
    <scope>NUCLEOTIDE SEQUENCE [LARGE SCALE GENOMIC DNA]</scope>
    <source>
        <strain evidence="1 2">DSM 11501</strain>
    </source>
</reference>
<gene>
    <name evidence="1" type="ORF">MBFIL_09240</name>
</gene>
<evidence type="ECO:0000313" key="2">
    <source>
        <dbReference type="Proteomes" id="UP000077066"/>
    </source>
</evidence>
<evidence type="ECO:0008006" key="3">
    <source>
        <dbReference type="Google" id="ProtNLM"/>
    </source>
</evidence>